<dbReference type="InterPro" id="IPR027469">
    <property type="entry name" value="Cation_efflux_TMD_sf"/>
</dbReference>
<dbReference type="RefSeq" id="WP_158090492.1">
    <property type="nucleotide sequence ID" value="NZ_MDSU01000011.1"/>
</dbReference>
<dbReference type="InterPro" id="IPR027470">
    <property type="entry name" value="Cation_efflux_CTD"/>
</dbReference>
<feature type="domain" description="Cation efflux protein cytoplasmic" evidence="11">
    <location>
        <begin position="207"/>
        <end position="281"/>
    </location>
</feature>
<dbReference type="SUPFAM" id="SSF160240">
    <property type="entry name" value="Cation efflux protein cytoplasmic domain-like"/>
    <property type="match status" value="1"/>
</dbReference>
<keyword evidence="7" id="KW-0406">Ion transport</keyword>
<dbReference type="SUPFAM" id="SSF161111">
    <property type="entry name" value="Cation efflux protein transmembrane domain-like"/>
    <property type="match status" value="1"/>
</dbReference>
<sequence length="296" mass="33546">MHQHSSNDNKNIIAVIFINFFVSCFEILGGYLSGSLLLISDALHNLSDSVSIVISYIAIVLAHKKTNQKYTFGYKRAEILAAFINSGILILITLYISFEAILRFISPNKIVPITMLIFAIISFFGNILSTIILHSKSKHSFNIKSTYLHMLSDALASFAVIVSALLILYFKFYAIDSILTIIIAIYILREAIQLLIKSTKILMESSPDTLNLEEIKMAIESIDNVKNVHHVHMWSVSGNDIFLEIHIELNDMLLSQTEIIKQKVYNILKEKKINHINIQFETNSCLSKSILCEDKF</sequence>
<comment type="similarity">
    <text evidence="2">Belongs to the cation diffusion facilitator (CDF) transporter (TC 2.A.4) family. SLC30A subfamily.</text>
</comment>
<feature type="transmembrane region" description="Helical" evidence="9">
    <location>
        <begin position="110"/>
        <end position="133"/>
    </location>
</feature>
<feature type="transmembrane region" description="Helical" evidence="9">
    <location>
        <begin position="79"/>
        <end position="98"/>
    </location>
</feature>
<dbReference type="GO" id="GO:0005886">
    <property type="term" value="C:plasma membrane"/>
    <property type="evidence" value="ECO:0007669"/>
    <property type="project" value="TreeGrafter"/>
</dbReference>
<gene>
    <name evidence="12" type="ORF">DESAMIL20_593</name>
</gene>
<dbReference type="Proteomes" id="UP000194141">
    <property type="component" value="Unassembled WGS sequence"/>
</dbReference>
<dbReference type="EMBL" id="MDSU01000011">
    <property type="protein sequence ID" value="OSS42710.1"/>
    <property type="molecule type" value="Genomic_DNA"/>
</dbReference>
<evidence type="ECO:0000313" key="12">
    <source>
        <dbReference type="EMBL" id="OSS42710.1"/>
    </source>
</evidence>
<keyword evidence="5" id="KW-0864">Zinc transport</keyword>
<evidence type="ECO:0000256" key="1">
    <source>
        <dbReference type="ARBA" id="ARBA00004141"/>
    </source>
</evidence>
<dbReference type="Gene3D" id="3.30.70.1350">
    <property type="entry name" value="Cation efflux protein, cytoplasmic domain"/>
    <property type="match status" value="1"/>
</dbReference>
<feature type="transmembrane region" description="Helical" evidence="9">
    <location>
        <begin position="154"/>
        <end position="172"/>
    </location>
</feature>
<name>A0A1X4XYV6_9BACT</name>
<dbReference type="InterPro" id="IPR002524">
    <property type="entry name" value="Cation_efflux"/>
</dbReference>
<dbReference type="Pfam" id="PF01545">
    <property type="entry name" value="Cation_efflux"/>
    <property type="match status" value="1"/>
</dbReference>
<dbReference type="AlphaFoldDB" id="A0A1X4XYV6"/>
<evidence type="ECO:0000256" key="8">
    <source>
        <dbReference type="ARBA" id="ARBA00023136"/>
    </source>
</evidence>
<dbReference type="Pfam" id="PF16916">
    <property type="entry name" value="ZT_dimer"/>
    <property type="match status" value="1"/>
</dbReference>
<evidence type="ECO:0000259" key="11">
    <source>
        <dbReference type="Pfam" id="PF16916"/>
    </source>
</evidence>
<evidence type="ECO:0000256" key="4">
    <source>
        <dbReference type="ARBA" id="ARBA00022692"/>
    </source>
</evidence>
<dbReference type="STRING" id="1562698.DESAMIL20_593"/>
<reference evidence="12 13" key="1">
    <citation type="journal article" date="2017" name="Front. Microbiol.">
        <title>Genome Sequence of Desulfurella amilsii Strain TR1 and Comparative Genomics of Desulfurellaceae Family.</title>
        <authorList>
            <person name="Florentino A.P."/>
            <person name="Stams A.J."/>
            <person name="Sanchez-Andrea I."/>
        </authorList>
    </citation>
    <scope>NUCLEOTIDE SEQUENCE [LARGE SCALE GENOMIC DNA]</scope>
    <source>
        <strain evidence="12 13">TR1</strain>
    </source>
</reference>
<feature type="transmembrane region" description="Helical" evidence="9">
    <location>
        <begin position="12"/>
        <end position="34"/>
    </location>
</feature>
<keyword evidence="8 9" id="KW-0472">Membrane</keyword>
<evidence type="ECO:0000256" key="6">
    <source>
        <dbReference type="ARBA" id="ARBA00022989"/>
    </source>
</evidence>
<keyword evidence="4 9" id="KW-0812">Transmembrane</keyword>
<keyword evidence="5" id="KW-0862">Zinc</keyword>
<comment type="caution">
    <text evidence="12">The sequence shown here is derived from an EMBL/GenBank/DDBJ whole genome shotgun (WGS) entry which is preliminary data.</text>
</comment>
<organism evidence="12 13">
    <name type="scientific">Desulfurella amilsii</name>
    <dbReference type="NCBI Taxonomy" id="1562698"/>
    <lineage>
        <taxon>Bacteria</taxon>
        <taxon>Pseudomonadati</taxon>
        <taxon>Campylobacterota</taxon>
        <taxon>Desulfurellia</taxon>
        <taxon>Desulfurellales</taxon>
        <taxon>Desulfurellaceae</taxon>
        <taxon>Desulfurella</taxon>
    </lineage>
</organism>
<evidence type="ECO:0000259" key="10">
    <source>
        <dbReference type="Pfam" id="PF01545"/>
    </source>
</evidence>
<evidence type="ECO:0000256" key="5">
    <source>
        <dbReference type="ARBA" id="ARBA00022906"/>
    </source>
</evidence>
<proteinExistence type="inferred from homology"/>
<dbReference type="InterPro" id="IPR050681">
    <property type="entry name" value="CDF/SLC30A"/>
</dbReference>
<evidence type="ECO:0000256" key="9">
    <source>
        <dbReference type="SAM" id="Phobius"/>
    </source>
</evidence>
<keyword evidence="3" id="KW-0813">Transport</keyword>
<feature type="transmembrane region" description="Helical" evidence="9">
    <location>
        <begin position="178"/>
        <end position="196"/>
    </location>
</feature>
<dbReference type="NCBIfam" id="TIGR01297">
    <property type="entry name" value="CDF"/>
    <property type="match status" value="1"/>
</dbReference>
<dbReference type="Gene3D" id="1.20.1510.10">
    <property type="entry name" value="Cation efflux protein transmembrane domain"/>
    <property type="match status" value="1"/>
</dbReference>
<evidence type="ECO:0000256" key="3">
    <source>
        <dbReference type="ARBA" id="ARBA00022448"/>
    </source>
</evidence>
<dbReference type="InterPro" id="IPR058533">
    <property type="entry name" value="Cation_efflux_TM"/>
</dbReference>
<dbReference type="PANTHER" id="PTHR11562:SF17">
    <property type="entry name" value="RE54080P-RELATED"/>
    <property type="match status" value="1"/>
</dbReference>
<dbReference type="GO" id="GO:0005385">
    <property type="term" value="F:zinc ion transmembrane transporter activity"/>
    <property type="evidence" value="ECO:0007669"/>
    <property type="project" value="TreeGrafter"/>
</dbReference>
<keyword evidence="6 9" id="KW-1133">Transmembrane helix</keyword>
<evidence type="ECO:0000256" key="2">
    <source>
        <dbReference type="ARBA" id="ARBA00008873"/>
    </source>
</evidence>
<dbReference type="InterPro" id="IPR036837">
    <property type="entry name" value="Cation_efflux_CTD_sf"/>
</dbReference>
<feature type="transmembrane region" description="Helical" evidence="9">
    <location>
        <begin position="46"/>
        <end position="63"/>
    </location>
</feature>
<evidence type="ECO:0000256" key="7">
    <source>
        <dbReference type="ARBA" id="ARBA00023065"/>
    </source>
</evidence>
<accession>A0A1X4XYV6</accession>
<protein>
    <submittedName>
        <fullName evidence="12">Cobalt-zinc-cadmium resistance protein CzcD</fullName>
    </submittedName>
</protein>
<dbReference type="PANTHER" id="PTHR11562">
    <property type="entry name" value="CATION EFFLUX PROTEIN/ ZINC TRANSPORTER"/>
    <property type="match status" value="1"/>
</dbReference>
<feature type="domain" description="Cation efflux protein transmembrane" evidence="10">
    <location>
        <begin position="12"/>
        <end position="203"/>
    </location>
</feature>
<dbReference type="OrthoDB" id="9809646at2"/>
<keyword evidence="13" id="KW-1185">Reference proteome</keyword>
<evidence type="ECO:0000313" key="13">
    <source>
        <dbReference type="Proteomes" id="UP000194141"/>
    </source>
</evidence>
<comment type="subcellular location">
    <subcellularLocation>
        <location evidence="1">Membrane</location>
        <topology evidence="1">Multi-pass membrane protein</topology>
    </subcellularLocation>
</comment>